<gene>
    <name evidence="1" type="ORF">GMARGA_LOCUS35326</name>
</gene>
<reference evidence="1 2" key="1">
    <citation type="submission" date="2021-06" db="EMBL/GenBank/DDBJ databases">
        <authorList>
            <person name="Kallberg Y."/>
            <person name="Tangrot J."/>
            <person name="Rosling A."/>
        </authorList>
    </citation>
    <scope>NUCLEOTIDE SEQUENCE [LARGE SCALE GENOMIC DNA]</scope>
    <source>
        <strain evidence="1 2">120-4 pot B 10/14</strain>
    </source>
</reference>
<accession>A0ABN7WV93</accession>
<comment type="caution">
    <text evidence="1">The sequence shown here is derived from an EMBL/GenBank/DDBJ whole genome shotgun (WGS) entry which is preliminary data.</text>
</comment>
<evidence type="ECO:0000313" key="2">
    <source>
        <dbReference type="Proteomes" id="UP000789901"/>
    </source>
</evidence>
<dbReference type="Proteomes" id="UP000789901">
    <property type="component" value="Unassembled WGS sequence"/>
</dbReference>
<sequence length="179" mass="21070">GAIAKFQAQNLLQATKTKYWVQYQNSQFARNAAISGACLLLFGNSTICFDHLLELSFKEESIMYKQNYFRSIQTDHLLLEKKKHFNKNKEINLLDNDLERLCYWLSNIEIDDTINIGYERAIYLARHLKINSIPNNAYYFNIHKKFFISQLEDFWNENLNLETANNNKYNTDSGLSVSY</sequence>
<proteinExistence type="predicted"/>
<protein>
    <submittedName>
        <fullName evidence="1">13193_t:CDS:1</fullName>
    </submittedName>
</protein>
<keyword evidence="2" id="KW-1185">Reference proteome</keyword>
<dbReference type="EMBL" id="CAJVQB010065306">
    <property type="protein sequence ID" value="CAG8841251.1"/>
    <property type="molecule type" value="Genomic_DNA"/>
</dbReference>
<feature type="non-terminal residue" evidence="1">
    <location>
        <position position="1"/>
    </location>
</feature>
<name>A0ABN7WV93_GIGMA</name>
<evidence type="ECO:0000313" key="1">
    <source>
        <dbReference type="EMBL" id="CAG8841251.1"/>
    </source>
</evidence>
<organism evidence="1 2">
    <name type="scientific">Gigaspora margarita</name>
    <dbReference type="NCBI Taxonomy" id="4874"/>
    <lineage>
        <taxon>Eukaryota</taxon>
        <taxon>Fungi</taxon>
        <taxon>Fungi incertae sedis</taxon>
        <taxon>Mucoromycota</taxon>
        <taxon>Glomeromycotina</taxon>
        <taxon>Glomeromycetes</taxon>
        <taxon>Diversisporales</taxon>
        <taxon>Gigasporaceae</taxon>
        <taxon>Gigaspora</taxon>
    </lineage>
</organism>
<feature type="non-terminal residue" evidence="1">
    <location>
        <position position="179"/>
    </location>
</feature>